<gene>
    <name evidence="3" type="ORF">ACFY35_21080</name>
</gene>
<dbReference type="EMBL" id="JBIAZU010000003">
    <property type="protein sequence ID" value="MFF5291943.1"/>
    <property type="molecule type" value="Genomic_DNA"/>
</dbReference>
<dbReference type="InterPro" id="IPR027268">
    <property type="entry name" value="Peptidase_M4/M1_CTD_sf"/>
</dbReference>
<feature type="signal peptide" evidence="1">
    <location>
        <begin position="1"/>
        <end position="19"/>
    </location>
</feature>
<evidence type="ECO:0000256" key="1">
    <source>
        <dbReference type="SAM" id="SignalP"/>
    </source>
</evidence>
<feature type="domain" description="Peptidase M1 membrane alanine aminopeptidase" evidence="2">
    <location>
        <begin position="305"/>
        <end position="437"/>
    </location>
</feature>
<dbReference type="InterPro" id="IPR050344">
    <property type="entry name" value="Peptidase_M1_aminopeptidases"/>
</dbReference>
<evidence type="ECO:0000313" key="4">
    <source>
        <dbReference type="Proteomes" id="UP001602245"/>
    </source>
</evidence>
<reference evidence="3 4" key="1">
    <citation type="submission" date="2024-10" db="EMBL/GenBank/DDBJ databases">
        <title>The Natural Products Discovery Center: Release of the First 8490 Sequenced Strains for Exploring Actinobacteria Biosynthetic Diversity.</title>
        <authorList>
            <person name="Kalkreuter E."/>
            <person name="Kautsar S.A."/>
            <person name="Yang D."/>
            <person name="Bader C.D."/>
            <person name="Teijaro C.N."/>
            <person name="Fluegel L."/>
            <person name="Davis C.M."/>
            <person name="Simpson J.R."/>
            <person name="Lauterbach L."/>
            <person name="Steele A.D."/>
            <person name="Gui C."/>
            <person name="Meng S."/>
            <person name="Li G."/>
            <person name="Viehrig K."/>
            <person name="Ye F."/>
            <person name="Su P."/>
            <person name="Kiefer A.F."/>
            <person name="Nichols A."/>
            <person name="Cepeda A.J."/>
            <person name="Yan W."/>
            <person name="Fan B."/>
            <person name="Jiang Y."/>
            <person name="Adhikari A."/>
            <person name="Zheng C.-J."/>
            <person name="Schuster L."/>
            <person name="Cowan T.M."/>
            <person name="Smanski M.J."/>
            <person name="Chevrette M.G."/>
            <person name="De Carvalho L.P.S."/>
            <person name="Shen B."/>
        </authorList>
    </citation>
    <scope>NUCLEOTIDE SEQUENCE [LARGE SCALE GENOMIC DNA]</scope>
    <source>
        <strain evidence="3 4">NPDC000087</strain>
    </source>
</reference>
<dbReference type="Proteomes" id="UP001602245">
    <property type="component" value="Unassembled WGS sequence"/>
</dbReference>
<accession>A0ABW6WF51</accession>
<dbReference type="Gene3D" id="1.10.390.10">
    <property type="entry name" value="Neutral Protease Domain 2"/>
    <property type="match status" value="1"/>
</dbReference>
<dbReference type="RefSeq" id="WP_020511803.1">
    <property type="nucleotide sequence ID" value="NZ_JBIAZU010000003.1"/>
</dbReference>
<keyword evidence="3" id="KW-0031">Aminopeptidase</keyword>
<keyword evidence="3" id="KW-0378">Hydrolase</keyword>
<dbReference type="EC" id="3.4.11.-" evidence="3"/>
<keyword evidence="1" id="KW-0732">Signal</keyword>
<feature type="chain" id="PRO_5045459250" evidence="1">
    <location>
        <begin position="20"/>
        <end position="442"/>
    </location>
</feature>
<dbReference type="PANTHER" id="PTHR11533">
    <property type="entry name" value="PROTEASE M1 ZINC METALLOPROTEASE"/>
    <property type="match status" value="1"/>
</dbReference>
<dbReference type="InterPro" id="IPR014782">
    <property type="entry name" value="Peptidase_M1_dom"/>
</dbReference>
<organism evidence="3 4">
    <name type="scientific">Paractinoplanes globisporus</name>
    <dbReference type="NCBI Taxonomy" id="113565"/>
    <lineage>
        <taxon>Bacteria</taxon>
        <taxon>Bacillati</taxon>
        <taxon>Actinomycetota</taxon>
        <taxon>Actinomycetes</taxon>
        <taxon>Micromonosporales</taxon>
        <taxon>Micromonosporaceae</taxon>
        <taxon>Paractinoplanes</taxon>
    </lineage>
</organism>
<keyword evidence="4" id="KW-1185">Reference proteome</keyword>
<sequence length="442" mass="47631">MTVVLHAMSALLLLAPATAVPPGAATDPAGALRPVAYEVKLSSDATGARWDGRERIILRNPGPAPVDAVWLRLWGNGVDGCAATPDVSVSAFEGGTADAPEVGCTAVRVRLNRSLKPGRTTDVAFALTIRVPERADRFGRVGAYNFLGNALPVPAIGDDLPPYVSNGESFQSLTSSFLVSLDHPAAMAVPATGTVLGETRHGGRVTTRIAAPLVRDFAWAAGPFGSVGGRTTTGVRLRTWYTDGVTPDTARAVQADVARTLEFGAREYGPYPYPEMDTVIGGFDGFQGMEYPNFVLTEPSSLPAVHETAHQWWYALVGNDEYRHPWLDEALAQYTTDKLLGTPDYCAQAPFWFDPGMRIDAGMDYYATHPDFYAPGIYGDGACMFLALETLIGPDTVRTALQHYLSANRFGIAEPSTLRAAFQAVTPIDLTPFWDQWRNTAD</sequence>
<evidence type="ECO:0000259" key="2">
    <source>
        <dbReference type="Pfam" id="PF01433"/>
    </source>
</evidence>
<protein>
    <submittedName>
        <fullName evidence="3">M1 family metallopeptidase</fullName>
        <ecNumber evidence="3">3.4.11.-</ecNumber>
    </submittedName>
</protein>
<dbReference type="GO" id="GO:0004177">
    <property type="term" value="F:aminopeptidase activity"/>
    <property type="evidence" value="ECO:0007669"/>
    <property type="project" value="UniProtKB-KW"/>
</dbReference>
<dbReference type="Pfam" id="PF01433">
    <property type="entry name" value="Peptidase_M1"/>
    <property type="match status" value="1"/>
</dbReference>
<dbReference type="SUPFAM" id="SSF55486">
    <property type="entry name" value="Metalloproteases ('zincins'), catalytic domain"/>
    <property type="match status" value="1"/>
</dbReference>
<proteinExistence type="predicted"/>
<keyword evidence="3" id="KW-0645">Protease</keyword>
<dbReference type="PANTHER" id="PTHR11533:SF174">
    <property type="entry name" value="PUROMYCIN-SENSITIVE AMINOPEPTIDASE-RELATED"/>
    <property type="match status" value="1"/>
</dbReference>
<name>A0ABW6WF51_9ACTN</name>
<comment type="caution">
    <text evidence="3">The sequence shown here is derived from an EMBL/GenBank/DDBJ whole genome shotgun (WGS) entry which is preliminary data.</text>
</comment>
<dbReference type="CDD" id="cd09604">
    <property type="entry name" value="M1_APN_like"/>
    <property type="match status" value="1"/>
</dbReference>
<evidence type="ECO:0000313" key="3">
    <source>
        <dbReference type="EMBL" id="MFF5291943.1"/>
    </source>
</evidence>